<dbReference type="PROSITE" id="PS51885">
    <property type="entry name" value="NEPRILYSIN"/>
    <property type="match status" value="1"/>
</dbReference>
<evidence type="ECO:0000259" key="12">
    <source>
        <dbReference type="Pfam" id="PF05649"/>
    </source>
</evidence>
<sequence>MDNSDINIAAAEQEPLIPNEQPAPTNEVDETLTSSNPRTQSPAQNVNRRHRRSITTIEFILLVIILFLSIFIIIFGVISPKSKDDSKDKDEDKICLRPECIITSARILSSMDAEADPCNDFYQFTCGNWMNENVIPDDKTRISTFDSIFKKNINILRNALESDYNENDKLNKENKNYDKKIFQQLKDIYSTCIDTDKIEEKGKKPLTDLLTKLNINDDDADYTNVDSLTKLLVKLHNYGSSAFFNMAVAADQKNPDLNVIYVGQSGLGLPSKEYYEEEEILATYKETIKNMLSIVFDQSFIPAAHHNKERNFDATAEMIVEFEKELAKVTVPSQDMQDPSATYNENTIKSLTEKYPNINWSLYLKERFDTYDIDDAVNDDSLIIIDAPQYFEGLNNILDEADSEAIVAYSEWHIIRVYGKYIKEELQDPLKKLRKALTGVKIDPPRSEYCVRIVDGIMGMAASKLFIERAFAGDSKEAAEKTIEYIKEAMSFRIPKMTWLDRQTRNLAIQKVFSLTDKIGYPDFVMDPKKVTEEYEGLNIDSDDFFTNVVNSNFYDVGKNLKDIKKPVDRTKWEMTPQTVNAYYNPPMNEIVFPAGILQTPFFNSKDPYYLNYGGIGAVVGHELTHAFDNNGRQYDSQGKLSNWWSNSTLEEFNKLAQCFIDQYESYYIEDKKGNQYHIKGKLTLGENLADNGGLTRAYEAWKISLSKDVENAKKHNEHLPGLSQYTFDQLFYISFGQIWCSKDRPESAIQRIRTDPHSPPKHRVNGAVSNSEHFSETFNCPPNSPMNPEKKCLIW</sequence>
<organism evidence="13 14">
    <name type="scientific">Neocallimastix californiae</name>
    <dbReference type="NCBI Taxonomy" id="1754190"/>
    <lineage>
        <taxon>Eukaryota</taxon>
        <taxon>Fungi</taxon>
        <taxon>Fungi incertae sedis</taxon>
        <taxon>Chytridiomycota</taxon>
        <taxon>Chytridiomycota incertae sedis</taxon>
        <taxon>Neocallimastigomycetes</taxon>
        <taxon>Neocallimastigales</taxon>
        <taxon>Neocallimastigaceae</taxon>
        <taxon>Neocallimastix</taxon>
    </lineage>
</organism>
<evidence type="ECO:0000259" key="11">
    <source>
        <dbReference type="Pfam" id="PF01431"/>
    </source>
</evidence>
<keyword evidence="14" id="KW-1185">Reference proteome</keyword>
<evidence type="ECO:0000256" key="9">
    <source>
        <dbReference type="SAM" id="MobiDB-lite"/>
    </source>
</evidence>
<feature type="transmembrane region" description="Helical" evidence="10">
    <location>
        <begin position="59"/>
        <end position="78"/>
    </location>
</feature>
<feature type="compositionally biased region" description="Polar residues" evidence="9">
    <location>
        <begin position="31"/>
        <end position="46"/>
    </location>
</feature>
<evidence type="ECO:0000256" key="2">
    <source>
        <dbReference type="ARBA" id="ARBA00007357"/>
    </source>
</evidence>
<gene>
    <name evidence="13" type="ORF">LY90DRAFT_450950</name>
</gene>
<dbReference type="Gene3D" id="3.40.390.10">
    <property type="entry name" value="Collagenase (Catalytic Domain)"/>
    <property type="match status" value="1"/>
</dbReference>
<evidence type="ECO:0000313" key="14">
    <source>
        <dbReference type="Proteomes" id="UP000193920"/>
    </source>
</evidence>
<dbReference type="PANTHER" id="PTHR11733:SF167">
    <property type="entry name" value="FI17812P1-RELATED"/>
    <property type="match status" value="1"/>
</dbReference>
<keyword evidence="10" id="KW-1133">Transmembrane helix</keyword>
<dbReference type="Pfam" id="PF01431">
    <property type="entry name" value="Peptidase_M13"/>
    <property type="match status" value="1"/>
</dbReference>
<dbReference type="GO" id="GO:0004222">
    <property type="term" value="F:metalloendopeptidase activity"/>
    <property type="evidence" value="ECO:0007669"/>
    <property type="project" value="InterPro"/>
</dbReference>
<evidence type="ECO:0000256" key="10">
    <source>
        <dbReference type="SAM" id="Phobius"/>
    </source>
</evidence>
<evidence type="ECO:0000256" key="7">
    <source>
        <dbReference type="ARBA" id="ARBA00023049"/>
    </source>
</evidence>
<dbReference type="Proteomes" id="UP000193920">
    <property type="component" value="Unassembled WGS sequence"/>
</dbReference>
<evidence type="ECO:0000256" key="4">
    <source>
        <dbReference type="ARBA" id="ARBA00022723"/>
    </source>
</evidence>
<keyword evidence="8" id="KW-0175">Coiled coil</keyword>
<feature type="coiled-coil region" evidence="8">
    <location>
        <begin position="153"/>
        <end position="180"/>
    </location>
</feature>
<dbReference type="OrthoDB" id="6475849at2759"/>
<feature type="region of interest" description="Disordered" evidence="9">
    <location>
        <begin position="1"/>
        <end position="48"/>
    </location>
</feature>
<name>A0A1Y2EWD0_9FUNG</name>
<dbReference type="SUPFAM" id="SSF55486">
    <property type="entry name" value="Metalloproteases ('zincins'), catalytic domain"/>
    <property type="match status" value="1"/>
</dbReference>
<keyword evidence="4" id="KW-0479">Metal-binding</keyword>
<evidence type="ECO:0000313" key="13">
    <source>
        <dbReference type="EMBL" id="ORY75868.1"/>
    </source>
</evidence>
<keyword evidence="7" id="KW-0482">Metalloprotease</keyword>
<dbReference type="Pfam" id="PF05649">
    <property type="entry name" value="Peptidase_M13_N"/>
    <property type="match status" value="1"/>
</dbReference>
<dbReference type="PRINTS" id="PR00786">
    <property type="entry name" value="NEPRILYSIN"/>
</dbReference>
<evidence type="ECO:0000256" key="3">
    <source>
        <dbReference type="ARBA" id="ARBA00022670"/>
    </source>
</evidence>
<feature type="domain" description="Peptidase M13 N-terminal" evidence="12">
    <location>
        <begin position="117"/>
        <end position="522"/>
    </location>
</feature>
<comment type="similarity">
    <text evidence="2">Belongs to the peptidase M13 family.</text>
</comment>
<dbReference type="Gene3D" id="1.10.1380.10">
    <property type="entry name" value="Neutral endopeptidase , domain2"/>
    <property type="match status" value="1"/>
</dbReference>
<evidence type="ECO:0000256" key="1">
    <source>
        <dbReference type="ARBA" id="ARBA00001947"/>
    </source>
</evidence>
<dbReference type="InterPro" id="IPR024079">
    <property type="entry name" value="MetalloPept_cat_dom_sf"/>
</dbReference>
<keyword evidence="10" id="KW-0812">Transmembrane</keyword>
<keyword evidence="6" id="KW-0862">Zinc</keyword>
<keyword evidence="10" id="KW-0472">Membrane</keyword>
<keyword evidence="3" id="KW-0645">Protease</keyword>
<dbReference type="STRING" id="1754190.A0A1Y2EWD0"/>
<keyword evidence="5" id="KW-0378">Hydrolase</keyword>
<comment type="caution">
    <text evidence="13">The sequence shown here is derived from an EMBL/GenBank/DDBJ whole genome shotgun (WGS) entry which is preliminary data.</text>
</comment>
<dbReference type="InterPro" id="IPR008753">
    <property type="entry name" value="Peptidase_M13_N"/>
</dbReference>
<dbReference type="GO" id="GO:0016485">
    <property type="term" value="P:protein processing"/>
    <property type="evidence" value="ECO:0007669"/>
    <property type="project" value="TreeGrafter"/>
</dbReference>
<feature type="domain" description="Peptidase M13 C-terminal" evidence="11">
    <location>
        <begin position="581"/>
        <end position="793"/>
    </location>
</feature>
<dbReference type="InterPro" id="IPR018497">
    <property type="entry name" value="Peptidase_M13_C"/>
</dbReference>
<dbReference type="GO" id="GO:0046872">
    <property type="term" value="F:metal ion binding"/>
    <property type="evidence" value="ECO:0007669"/>
    <property type="project" value="UniProtKB-KW"/>
</dbReference>
<reference evidence="13 14" key="1">
    <citation type="submission" date="2016-08" db="EMBL/GenBank/DDBJ databases">
        <title>A Parts List for Fungal Cellulosomes Revealed by Comparative Genomics.</title>
        <authorList>
            <consortium name="DOE Joint Genome Institute"/>
            <person name="Haitjema C.H."/>
            <person name="Gilmore S.P."/>
            <person name="Henske J.K."/>
            <person name="Solomon K.V."/>
            <person name="De Groot R."/>
            <person name="Kuo A."/>
            <person name="Mondo S.J."/>
            <person name="Salamov A.A."/>
            <person name="Labutti K."/>
            <person name="Zhao Z."/>
            <person name="Chiniquy J."/>
            <person name="Barry K."/>
            <person name="Brewer H.M."/>
            <person name="Purvine S.O."/>
            <person name="Wright A.T."/>
            <person name="Boxma B."/>
            <person name="Van Alen T."/>
            <person name="Hackstein J.H."/>
            <person name="Baker S.E."/>
            <person name="Grigoriev I.V."/>
            <person name="O'Malley M.A."/>
        </authorList>
    </citation>
    <scope>NUCLEOTIDE SEQUENCE [LARGE SCALE GENOMIC DNA]</scope>
    <source>
        <strain evidence="13 14">G1</strain>
    </source>
</reference>
<accession>A0A1Y2EWD0</accession>
<comment type="cofactor">
    <cofactor evidence="1">
        <name>Zn(2+)</name>
        <dbReference type="ChEBI" id="CHEBI:29105"/>
    </cofactor>
</comment>
<evidence type="ECO:0000256" key="8">
    <source>
        <dbReference type="SAM" id="Coils"/>
    </source>
</evidence>
<evidence type="ECO:0000256" key="6">
    <source>
        <dbReference type="ARBA" id="ARBA00022833"/>
    </source>
</evidence>
<protein>
    <submittedName>
        <fullName evidence="13">Zincin</fullName>
    </submittedName>
</protein>
<dbReference type="PANTHER" id="PTHR11733">
    <property type="entry name" value="ZINC METALLOPROTEASE FAMILY M13 NEPRILYSIN-RELATED"/>
    <property type="match status" value="1"/>
</dbReference>
<dbReference type="GO" id="GO:0005886">
    <property type="term" value="C:plasma membrane"/>
    <property type="evidence" value="ECO:0007669"/>
    <property type="project" value="TreeGrafter"/>
</dbReference>
<proteinExistence type="inferred from homology"/>
<dbReference type="InterPro" id="IPR042089">
    <property type="entry name" value="Peptidase_M13_dom_2"/>
</dbReference>
<dbReference type="AlphaFoldDB" id="A0A1Y2EWD0"/>
<dbReference type="CDD" id="cd08662">
    <property type="entry name" value="M13"/>
    <property type="match status" value="1"/>
</dbReference>
<dbReference type="InterPro" id="IPR000718">
    <property type="entry name" value="Peptidase_M13"/>
</dbReference>
<dbReference type="EMBL" id="MCOG01000024">
    <property type="protein sequence ID" value="ORY75868.1"/>
    <property type="molecule type" value="Genomic_DNA"/>
</dbReference>
<evidence type="ECO:0000256" key="5">
    <source>
        <dbReference type="ARBA" id="ARBA00022801"/>
    </source>
</evidence>